<evidence type="ECO:0000256" key="2">
    <source>
        <dbReference type="ARBA" id="ARBA00022692"/>
    </source>
</evidence>
<feature type="transmembrane region" description="Helical" evidence="5">
    <location>
        <begin position="244"/>
        <end position="264"/>
    </location>
</feature>
<keyword evidence="4 5" id="KW-0472">Membrane</keyword>
<feature type="domain" description="ABC-2 type transporter transmembrane" evidence="6">
    <location>
        <begin position="62"/>
        <end position="253"/>
    </location>
</feature>
<feature type="transmembrane region" description="Helical" evidence="5">
    <location>
        <begin position="361"/>
        <end position="385"/>
    </location>
</feature>
<dbReference type="PANTHER" id="PTHR43471">
    <property type="entry name" value="ABC TRANSPORTER PERMEASE"/>
    <property type="match status" value="1"/>
</dbReference>
<evidence type="ECO:0000259" key="6">
    <source>
        <dbReference type="Pfam" id="PF12698"/>
    </source>
</evidence>
<feature type="transmembrane region" description="Helical" evidence="5">
    <location>
        <begin position="477"/>
        <end position="496"/>
    </location>
</feature>
<sequence>MTSNGVSSPHRVRNPVTARELLSVLRRPQVLWLQFGVALGFVLLVLLRWPTDGRIALSGSRSQEIFSLFAYGMLAVLLLVLPSFPATSIVREKTQGTLALLFNTPMSRWQILGGKLVATLSLAGLLLCLSLPAGAACFALGGISLAQFATAYLLLALIAAAVASLGLLVSTLATTSDAAVRWTYGLVLAWSVITLVPQHFFAGTEGWLGTGVEWLRSASPLAAMMAIQGAGDVGMRGVLSEANVPVRFMLLSVGMTVALSAWTLSRLNHTLFDQSRSAGLIVDDQALKVRLLRRLVFIVDPQRRSWSIGRFVNPVMVKEFRCRRFGRLHWLLRLVAGCAVISLALAILTTTRTIEWDVQTIGGIMVLLQMALLVLITPSLTAGLISTERETGGWVLLQMTPLPIWRIIWGKLLSVILTLVLLLCATLPGYCVMVYIEPGLRLEVERVVLCLVFTAVFAMLASAAVGCLFRRTATATAAGYATLLIICAAPLLVWLGRGAPFGHGTVEAALTINPVAAALSVIRLPGFREYELVPANWWFLGIASLLSLGLMFLQTYRVSRPD</sequence>
<organism evidence="7">
    <name type="scientific">Schlesneria paludicola</name>
    <dbReference type="NCBI Taxonomy" id="360056"/>
    <lineage>
        <taxon>Bacteria</taxon>
        <taxon>Pseudomonadati</taxon>
        <taxon>Planctomycetota</taxon>
        <taxon>Planctomycetia</taxon>
        <taxon>Planctomycetales</taxon>
        <taxon>Planctomycetaceae</taxon>
        <taxon>Schlesneria</taxon>
    </lineage>
</organism>
<dbReference type="GO" id="GO:0140359">
    <property type="term" value="F:ABC-type transporter activity"/>
    <property type="evidence" value="ECO:0007669"/>
    <property type="project" value="InterPro"/>
</dbReference>
<feature type="transmembrane region" description="Helical" evidence="5">
    <location>
        <begin position="69"/>
        <end position="90"/>
    </location>
</feature>
<dbReference type="AlphaFoldDB" id="A0A7C2P4H5"/>
<feature type="transmembrane region" description="Helical" evidence="5">
    <location>
        <begin position="330"/>
        <end position="349"/>
    </location>
</feature>
<evidence type="ECO:0000256" key="5">
    <source>
        <dbReference type="SAM" id="Phobius"/>
    </source>
</evidence>
<gene>
    <name evidence="7" type="ORF">ENQ76_12190</name>
</gene>
<feature type="transmembrane region" description="Helical" evidence="5">
    <location>
        <begin position="30"/>
        <end position="49"/>
    </location>
</feature>
<feature type="transmembrane region" description="Helical" evidence="5">
    <location>
        <begin position="116"/>
        <end position="143"/>
    </location>
</feature>
<name>A0A7C2P4H5_9PLAN</name>
<feature type="transmembrane region" description="Helical" evidence="5">
    <location>
        <begin position="537"/>
        <end position="556"/>
    </location>
</feature>
<feature type="transmembrane region" description="Helical" evidence="5">
    <location>
        <begin position="448"/>
        <end position="471"/>
    </location>
</feature>
<dbReference type="Pfam" id="PF12698">
    <property type="entry name" value="ABC2_membrane_3"/>
    <property type="match status" value="1"/>
</dbReference>
<protein>
    <submittedName>
        <fullName evidence="7">ABC transporter</fullName>
    </submittedName>
</protein>
<evidence type="ECO:0000256" key="1">
    <source>
        <dbReference type="ARBA" id="ARBA00004141"/>
    </source>
</evidence>
<keyword evidence="3 5" id="KW-1133">Transmembrane helix</keyword>
<evidence type="ECO:0000256" key="4">
    <source>
        <dbReference type="ARBA" id="ARBA00023136"/>
    </source>
</evidence>
<feature type="transmembrane region" description="Helical" evidence="5">
    <location>
        <begin position="415"/>
        <end position="436"/>
    </location>
</feature>
<dbReference type="EMBL" id="DSOK01000340">
    <property type="protein sequence ID" value="HEN16213.1"/>
    <property type="molecule type" value="Genomic_DNA"/>
</dbReference>
<feature type="transmembrane region" description="Helical" evidence="5">
    <location>
        <begin position="149"/>
        <end position="170"/>
    </location>
</feature>
<evidence type="ECO:0000313" key="7">
    <source>
        <dbReference type="EMBL" id="HEN16213.1"/>
    </source>
</evidence>
<dbReference type="InterPro" id="IPR013525">
    <property type="entry name" value="ABC2_TM"/>
</dbReference>
<feature type="transmembrane region" description="Helical" evidence="5">
    <location>
        <begin position="182"/>
        <end position="201"/>
    </location>
</feature>
<evidence type="ECO:0000256" key="3">
    <source>
        <dbReference type="ARBA" id="ARBA00022989"/>
    </source>
</evidence>
<accession>A0A7C2P4H5</accession>
<keyword evidence="2 5" id="KW-0812">Transmembrane</keyword>
<dbReference type="GO" id="GO:0016020">
    <property type="term" value="C:membrane"/>
    <property type="evidence" value="ECO:0007669"/>
    <property type="project" value="UniProtKB-SubCell"/>
</dbReference>
<comment type="subcellular location">
    <subcellularLocation>
        <location evidence="1">Membrane</location>
        <topology evidence="1">Multi-pass membrane protein</topology>
    </subcellularLocation>
</comment>
<feature type="transmembrane region" description="Helical" evidence="5">
    <location>
        <begin position="508"/>
        <end position="525"/>
    </location>
</feature>
<reference evidence="7" key="1">
    <citation type="journal article" date="2020" name="mSystems">
        <title>Genome- and Community-Level Interaction Insights into Carbon Utilization and Element Cycling Functions of Hydrothermarchaeota in Hydrothermal Sediment.</title>
        <authorList>
            <person name="Zhou Z."/>
            <person name="Liu Y."/>
            <person name="Xu W."/>
            <person name="Pan J."/>
            <person name="Luo Z.H."/>
            <person name="Li M."/>
        </authorList>
    </citation>
    <scope>NUCLEOTIDE SEQUENCE [LARGE SCALE GENOMIC DNA]</scope>
    <source>
        <strain evidence="7">SpSt-339</strain>
    </source>
</reference>
<proteinExistence type="predicted"/>
<comment type="caution">
    <text evidence="7">The sequence shown here is derived from an EMBL/GenBank/DDBJ whole genome shotgun (WGS) entry which is preliminary data.</text>
</comment>